<gene>
    <name evidence="2" type="ORF">JKP88DRAFT_328202</name>
</gene>
<comment type="caution">
    <text evidence="2">The sequence shown here is derived from an EMBL/GenBank/DDBJ whole genome shotgun (WGS) entry which is preliminary data.</text>
</comment>
<protein>
    <submittedName>
        <fullName evidence="2">Uncharacterized protein</fullName>
    </submittedName>
</protein>
<feature type="compositionally biased region" description="Polar residues" evidence="1">
    <location>
        <begin position="32"/>
        <end position="45"/>
    </location>
</feature>
<reference evidence="2" key="1">
    <citation type="submission" date="2021-02" db="EMBL/GenBank/DDBJ databases">
        <title>First Annotated Genome of the Yellow-green Alga Tribonema minus.</title>
        <authorList>
            <person name="Mahan K.M."/>
        </authorList>
    </citation>
    <scope>NUCLEOTIDE SEQUENCE</scope>
    <source>
        <strain evidence="2">UTEX B ZZ1240</strain>
    </source>
</reference>
<evidence type="ECO:0000313" key="2">
    <source>
        <dbReference type="EMBL" id="KAG5178892.1"/>
    </source>
</evidence>
<dbReference type="AlphaFoldDB" id="A0A835YP10"/>
<accession>A0A835YP10</accession>
<feature type="region of interest" description="Disordered" evidence="1">
    <location>
        <begin position="1"/>
        <end position="65"/>
    </location>
</feature>
<proteinExistence type="predicted"/>
<organism evidence="2 3">
    <name type="scientific">Tribonema minus</name>
    <dbReference type="NCBI Taxonomy" id="303371"/>
    <lineage>
        <taxon>Eukaryota</taxon>
        <taxon>Sar</taxon>
        <taxon>Stramenopiles</taxon>
        <taxon>Ochrophyta</taxon>
        <taxon>PX clade</taxon>
        <taxon>Xanthophyceae</taxon>
        <taxon>Tribonematales</taxon>
        <taxon>Tribonemataceae</taxon>
        <taxon>Tribonema</taxon>
    </lineage>
</organism>
<evidence type="ECO:0000256" key="1">
    <source>
        <dbReference type="SAM" id="MobiDB-lite"/>
    </source>
</evidence>
<dbReference type="EMBL" id="JAFCMP010000511">
    <property type="protein sequence ID" value="KAG5178892.1"/>
    <property type="molecule type" value="Genomic_DNA"/>
</dbReference>
<feature type="non-terminal residue" evidence="2">
    <location>
        <position position="1"/>
    </location>
</feature>
<feature type="compositionally biased region" description="Low complexity" evidence="1">
    <location>
        <begin position="54"/>
        <end position="65"/>
    </location>
</feature>
<name>A0A835YP10_9STRA</name>
<feature type="compositionally biased region" description="Basic and acidic residues" evidence="1">
    <location>
        <begin position="1"/>
        <end position="11"/>
    </location>
</feature>
<evidence type="ECO:0000313" key="3">
    <source>
        <dbReference type="Proteomes" id="UP000664859"/>
    </source>
</evidence>
<dbReference type="Proteomes" id="UP000664859">
    <property type="component" value="Unassembled WGS sequence"/>
</dbReference>
<sequence>STHTQRTEQQHSRGRQRPRCPSSKAAAAAPCSNGTCPSSSCGRQRTSWRRRKPAQGAWPAQRRAAAARPWKLRWITCGGDTPRHPRRNNKRSDHLKMSACLTASTRATASPCRRTTGIPTQTARAAALAGPLIAACISAAIGKHWRRPRWPRKLRSCCFSKPTAGILVKCSTSNSSSRCPLSRVCDRDLCFREPVLVW</sequence>
<keyword evidence="3" id="KW-1185">Reference proteome</keyword>